<dbReference type="EMBL" id="ACOP02000003">
    <property type="protein sequence ID" value="EEU98230.1"/>
    <property type="molecule type" value="Genomic_DNA"/>
</dbReference>
<proteinExistence type="predicted"/>
<sequence length="64" mass="7287">MDISALSLYSFLRAVGIQVCFVECAVLVSYNHVQNDERCFLKLLISPKESKIVLFSHKILLTEI</sequence>
<dbReference type="AlphaFoldDB" id="C7H1M0"/>
<comment type="caution">
    <text evidence="1">The sequence shown here is derived from an EMBL/GenBank/DDBJ whole genome shotgun (WGS) entry which is preliminary data.</text>
</comment>
<dbReference type="PATRIC" id="fig|411483.3.peg.151"/>
<dbReference type="HOGENOM" id="CLU_2861128_0_0_9"/>
<dbReference type="Proteomes" id="UP000004619">
    <property type="component" value="Unassembled WGS sequence"/>
</dbReference>
<gene>
    <name evidence="1" type="ORF">FAEPRAA2165_00159</name>
</gene>
<evidence type="ECO:0000313" key="1">
    <source>
        <dbReference type="EMBL" id="EEU98230.1"/>
    </source>
</evidence>
<accession>C7H1M0</accession>
<dbReference type="STRING" id="411483.FAEPRAA2165_00159"/>
<name>C7H1M0_FAED2</name>
<evidence type="ECO:0000313" key="2">
    <source>
        <dbReference type="Proteomes" id="UP000004619"/>
    </source>
</evidence>
<protein>
    <submittedName>
        <fullName evidence="1">Uncharacterized protein</fullName>
    </submittedName>
</protein>
<keyword evidence="2" id="KW-1185">Reference proteome</keyword>
<reference evidence="1" key="1">
    <citation type="submission" date="2009-08" db="EMBL/GenBank/DDBJ databases">
        <authorList>
            <person name="Weinstock G."/>
            <person name="Sodergren E."/>
            <person name="Clifton S."/>
            <person name="Fulton L."/>
            <person name="Fulton B."/>
            <person name="Courtney L."/>
            <person name="Fronick C."/>
            <person name="Harrison M."/>
            <person name="Strong C."/>
            <person name="Farmer C."/>
            <person name="Delahaunty K."/>
            <person name="Markovic C."/>
            <person name="Hall O."/>
            <person name="Minx P."/>
            <person name="Tomlinson C."/>
            <person name="Mitreva M."/>
            <person name="Nelson J."/>
            <person name="Hou S."/>
            <person name="Wollam A."/>
            <person name="Pepin K.H."/>
            <person name="Johnson M."/>
            <person name="Bhonagiri V."/>
            <person name="Nash W.E."/>
            <person name="Warren W."/>
            <person name="Chinwalla A."/>
            <person name="Mardis E.R."/>
            <person name="Wilson R.K."/>
        </authorList>
    </citation>
    <scope>NUCLEOTIDE SEQUENCE [LARGE SCALE GENOMIC DNA]</scope>
    <source>
        <strain evidence="1">A2-165</strain>
    </source>
</reference>
<organism evidence="1 2">
    <name type="scientific">Faecalibacterium duncaniae (strain DSM 17677 / JCM 31915 / A2-165)</name>
    <name type="common">Faecalibacterium prausnitzii</name>
    <dbReference type="NCBI Taxonomy" id="411483"/>
    <lineage>
        <taxon>Bacteria</taxon>
        <taxon>Bacillati</taxon>
        <taxon>Bacillota</taxon>
        <taxon>Clostridia</taxon>
        <taxon>Eubacteriales</taxon>
        <taxon>Oscillospiraceae</taxon>
        <taxon>Faecalibacterium</taxon>
    </lineage>
</organism>